<reference evidence="10" key="1">
    <citation type="submission" date="2015-12" db="EMBL/GenBank/DDBJ databases">
        <authorList>
            <person name="Shamseldin A."/>
            <person name="Moawad H."/>
            <person name="Abd El-Rahim W.M."/>
            <person name="Sadowsky M.J."/>
        </authorList>
    </citation>
    <scope>NUCLEOTIDE SEQUENCE</scope>
</reference>
<proteinExistence type="predicted"/>
<feature type="compositionally biased region" description="Low complexity" evidence="8">
    <location>
        <begin position="204"/>
        <end position="218"/>
    </location>
</feature>
<comment type="subcellular location">
    <subcellularLocation>
        <location evidence="1">Cytoplasmic vesicle membrane</location>
        <topology evidence="1">Multi-pass membrane protein</topology>
    </subcellularLocation>
</comment>
<organism evidence="10">
    <name type="scientific">Ustilago esculenta</name>
    <dbReference type="NCBI Taxonomy" id="185366"/>
    <lineage>
        <taxon>Eukaryota</taxon>
        <taxon>Fungi</taxon>
        <taxon>Dikarya</taxon>
        <taxon>Basidiomycota</taxon>
        <taxon>Ustilaginomycotina</taxon>
        <taxon>Ustilaginomycetes</taxon>
        <taxon>Ustilaginales</taxon>
        <taxon>Ustilaginaceae</taxon>
        <taxon>Ustilago</taxon>
    </lineage>
</organism>
<keyword evidence="5 9" id="KW-1133">Transmembrane helix</keyword>
<evidence type="ECO:0000256" key="5">
    <source>
        <dbReference type="ARBA" id="ARBA00022989"/>
    </source>
</evidence>
<evidence type="ECO:0000256" key="6">
    <source>
        <dbReference type="ARBA" id="ARBA00023136"/>
    </source>
</evidence>
<dbReference type="PANTHER" id="PTHR22914:SF46">
    <property type="entry name" value="CHITIN SYNTHASE"/>
    <property type="match status" value="1"/>
</dbReference>
<evidence type="ECO:0000256" key="4">
    <source>
        <dbReference type="ARBA" id="ARBA00022692"/>
    </source>
</evidence>
<feature type="region of interest" description="Disordered" evidence="8">
    <location>
        <begin position="839"/>
        <end position="874"/>
    </location>
</feature>
<feature type="region of interest" description="Disordered" evidence="8">
    <location>
        <begin position="187"/>
        <end position="218"/>
    </location>
</feature>
<feature type="compositionally biased region" description="Basic and acidic residues" evidence="8">
    <location>
        <begin position="851"/>
        <end position="874"/>
    </location>
</feature>
<feature type="compositionally biased region" description="Basic and acidic residues" evidence="8">
    <location>
        <begin position="1"/>
        <end position="15"/>
    </location>
</feature>
<dbReference type="EMBL" id="KU302680">
    <property type="protein sequence ID" value="ANG56504.1"/>
    <property type="molecule type" value="Genomic_DNA"/>
</dbReference>
<evidence type="ECO:0000256" key="3">
    <source>
        <dbReference type="ARBA" id="ARBA00022676"/>
    </source>
</evidence>
<evidence type="ECO:0000256" key="2">
    <source>
        <dbReference type="ARBA" id="ARBA00012543"/>
    </source>
</evidence>
<feature type="compositionally biased region" description="Polar residues" evidence="8">
    <location>
        <begin position="839"/>
        <end position="850"/>
    </location>
</feature>
<feature type="compositionally biased region" description="Low complexity" evidence="8">
    <location>
        <begin position="17"/>
        <end position="28"/>
    </location>
</feature>
<dbReference type="GO" id="GO:0030428">
    <property type="term" value="C:cell septum"/>
    <property type="evidence" value="ECO:0007669"/>
    <property type="project" value="TreeGrafter"/>
</dbReference>
<evidence type="ECO:0000256" key="8">
    <source>
        <dbReference type="SAM" id="MobiDB-lite"/>
    </source>
</evidence>
<dbReference type="GO" id="GO:0030659">
    <property type="term" value="C:cytoplasmic vesicle membrane"/>
    <property type="evidence" value="ECO:0007669"/>
    <property type="project" value="UniProtKB-SubCell"/>
</dbReference>
<evidence type="ECO:0000256" key="9">
    <source>
        <dbReference type="SAM" id="Phobius"/>
    </source>
</evidence>
<evidence type="ECO:0000256" key="7">
    <source>
        <dbReference type="ARBA" id="ARBA00023329"/>
    </source>
</evidence>
<accession>A0A173DQW2</accession>
<evidence type="ECO:0000256" key="1">
    <source>
        <dbReference type="ARBA" id="ARBA00004439"/>
    </source>
</evidence>
<dbReference type="AlphaFoldDB" id="A0A173DQW2"/>
<dbReference type="EC" id="2.4.1.16" evidence="2"/>
<feature type="transmembrane region" description="Helical" evidence="9">
    <location>
        <begin position="335"/>
        <end position="365"/>
    </location>
</feature>
<feature type="region of interest" description="Disordered" evidence="8">
    <location>
        <begin position="245"/>
        <end position="274"/>
    </location>
</feature>
<dbReference type="InterPro" id="IPR004835">
    <property type="entry name" value="Chitin_synth"/>
</dbReference>
<dbReference type="PANTHER" id="PTHR22914">
    <property type="entry name" value="CHITIN SYNTHASE"/>
    <property type="match status" value="1"/>
</dbReference>
<feature type="transmembrane region" description="Helical" evidence="9">
    <location>
        <begin position="765"/>
        <end position="790"/>
    </location>
</feature>
<feature type="compositionally biased region" description="Low complexity" evidence="8">
    <location>
        <begin position="94"/>
        <end position="127"/>
    </location>
</feature>
<evidence type="ECO:0000313" key="10">
    <source>
        <dbReference type="EMBL" id="ANG56504.1"/>
    </source>
</evidence>
<dbReference type="GO" id="GO:0071944">
    <property type="term" value="C:cell periphery"/>
    <property type="evidence" value="ECO:0007669"/>
    <property type="project" value="TreeGrafter"/>
</dbReference>
<protein>
    <recommendedName>
        <fullName evidence="2">chitin synthase</fullName>
        <ecNumber evidence="2">2.4.1.16</ecNumber>
    </recommendedName>
</protein>
<name>A0A173DQW2_9BASI</name>
<keyword evidence="7" id="KW-0968">Cytoplasmic vesicle</keyword>
<dbReference type="InterPro" id="IPR029044">
    <property type="entry name" value="Nucleotide-diphossugar_trans"/>
</dbReference>
<dbReference type="GO" id="GO:0004100">
    <property type="term" value="F:chitin synthase activity"/>
    <property type="evidence" value="ECO:0007669"/>
    <property type="project" value="UniProtKB-EC"/>
</dbReference>
<sequence>MRNEHETSNGDEQLRDAAASSSSAPSASRTPFQFARVPARFRRHLDPSATPPPPAVRSQLSSRRESYASASSDGEQDDEFDDRDINPFRFSRIYSSGYPSGYPSGYLGTTAPTTPTTPMTPLTPITPGLHRPGSYLHGERRKSGLSSHAFAAHQKNLEQSASATTELESAQTDEVVLSTPTLIPEEHAEEQAEQEQSYPAASRSESIPASLSSNSLHSSHVDSIHVHIDPEPEAQLQPLRTRISTRQPDASAPTQTIEQDPFADSNQELPVAPGPETNPFLSPEEMLPTSDIDKDHDVEKMGMAAAGGKTAFDQDQFPDYAPLVQSRVNAGRWGLMMAIGALNMALIILFLFLAPAGASLVVMVALKSRDILSVLWQSLLFILDAISRRFRKKKPIVVHPPRKIVSLVPVYKESTQDVLDTVDSIIQDNPVRPQDFNIIAIMADGFDVEDDVIIQETICRVDDSPYFSWKIRESAFRLQFGYRMGVPIMIVRKVKNAGKKDSLIFAFDLFNSDNEATGHCNSEARAMVLEHIRTLYRQPDLEYFDFVFCTDADTKILAGSVNVLADRLMNEGEQTVGACGIVEADFEKPGRSLRTCGLWYFWDHFQGFQYTYGQWIRRRSESSWGRVTCMPGAITMLRTGSILGQASAEYRQHVQDGNLINRQVQYQGTDRRLCWSIISRSKSVRTVLETRAACFTIPPQSLSHYLSQRRRWGSNAYFNAFVTLTQPNQLCVTRAWMSLEIARSTLVFFRMYNFGHFVFNLNTKFSILGVAPLLAITLLPQIWFLLFVVIPTKRYRPLLHHLVYGAVLNRLCSNVLTPTVYANVLLGFGDFRWGKSHTGANAANQTSQAEKSPDAMERGESRRCTRPKDQTEVC</sequence>
<keyword evidence="4 9" id="KW-0812">Transmembrane</keyword>
<feature type="compositionally biased region" description="Polar residues" evidence="8">
    <location>
        <begin position="245"/>
        <end position="268"/>
    </location>
</feature>
<feature type="region of interest" description="Disordered" evidence="8">
    <location>
        <begin position="1"/>
        <end position="147"/>
    </location>
</feature>
<keyword evidence="3" id="KW-0808">Transferase</keyword>
<dbReference type="Pfam" id="PF03142">
    <property type="entry name" value="Chitin_synth_2"/>
    <property type="match status" value="1"/>
</dbReference>
<dbReference type="GO" id="GO:0006031">
    <property type="term" value="P:chitin biosynthetic process"/>
    <property type="evidence" value="ECO:0007669"/>
    <property type="project" value="TreeGrafter"/>
</dbReference>
<keyword evidence="3" id="KW-0328">Glycosyltransferase</keyword>
<dbReference type="SUPFAM" id="SSF53448">
    <property type="entry name" value="Nucleotide-diphospho-sugar transferases"/>
    <property type="match status" value="1"/>
</dbReference>
<keyword evidence="6 9" id="KW-0472">Membrane</keyword>